<feature type="non-terminal residue" evidence="2">
    <location>
        <position position="144"/>
    </location>
</feature>
<dbReference type="OMA" id="YCTRNCK"/>
<dbReference type="PANTHER" id="PTHR31964">
    <property type="entry name" value="ADENINE NUCLEOTIDE ALPHA HYDROLASES-LIKE SUPERFAMILY PROTEIN"/>
    <property type="match status" value="1"/>
</dbReference>
<dbReference type="InterPro" id="IPR006016">
    <property type="entry name" value="UspA"/>
</dbReference>
<reference evidence="2 3" key="1">
    <citation type="journal article" date="2021" name="Nat. Plants">
        <title>The Taxus genome provides insights into paclitaxel biosynthesis.</title>
        <authorList>
            <person name="Xiong X."/>
            <person name="Gou J."/>
            <person name="Liao Q."/>
            <person name="Li Y."/>
            <person name="Zhou Q."/>
            <person name="Bi G."/>
            <person name="Li C."/>
            <person name="Du R."/>
            <person name="Wang X."/>
            <person name="Sun T."/>
            <person name="Guo L."/>
            <person name="Liang H."/>
            <person name="Lu P."/>
            <person name="Wu Y."/>
            <person name="Zhang Z."/>
            <person name="Ro D.K."/>
            <person name="Shang Y."/>
            <person name="Huang S."/>
            <person name="Yan J."/>
        </authorList>
    </citation>
    <scope>NUCLEOTIDE SEQUENCE [LARGE SCALE GENOMIC DNA]</scope>
    <source>
        <strain evidence="2">Ta-2019</strain>
    </source>
</reference>
<proteinExistence type="predicted"/>
<dbReference type="Proteomes" id="UP000824469">
    <property type="component" value="Unassembled WGS sequence"/>
</dbReference>
<dbReference type="InterPro" id="IPR014729">
    <property type="entry name" value="Rossmann-like_a/b/a_fold"/>
</dbReference>
<protein>
    <recommendedName>
        <fullName evidence="1">UspA domain-containing protein</fullName>
    </recommendedName>
</protein>
<dbReference type="Gene3D" id="3.40.50.620">
    <property type="entry name" value="HUPs"/>
    <property type="match status" value="1"/>
</dbReference>
<dbReference type="InterPro" id="IPR006015">
    <property type="entry name" value="Universal_stress_UspA"/>
</dbReference>
<gene>
    <name evidence="2" type="ORF">KI387_001145</name>
</gene>
<organism evidence="2 3">
    <name type="scientific">Taxus chinensis</name>
    <name type="common">Chinese yew</name>
    <name type="synonym">Taxus wallichiana var. chinensis</name>
    <dbReference type="NCBI Taxonomy" id="29808"/>
    <lineage>
        <taxon>Eukaryota</taxon>
        <taxon>Viridiplantae</taxon>
        <taxon>Streptophyta</taxon>
        <taxon>Embryophyta</taxon>
        <taxon>Tracheophyta</taxon>
        <taxon>Spermatophyta</taxon>
        <taxon>Pinopsida</taxon>
        <taxon>Pinidae</taxon>
        <taxon>Conifers II</taxon>
        <taxon>Cupressales</taxon>
        <taxon>Taxaceae</taxon>
        <taxon>Taxus</taxon>
    </lineage>
</organism>
<dbReference type="CDD" id="cd23659">
    <property type="entry name" value="USP_At3g01520-like"/>
    <property type="match status" value="1"/>
</dbReference>
<sequence length="144" mass="16108">DGSKESMHACKWACRFILTARANNRQFYNFTLLHVRPPVSISSGPAYIFSLEVLRLLKCDEARTAERISKRALDICNHYNVKVKTHFVTGEPKQKICEAANKLGAHFLVMGSHGHGSFIRAIKGSVSDYCCRNAICPVVVVNKK</sequence>
<dbReference type="SUPFAM" id="SSF52402">
    <property type="entry name" value="Adenine nucleotide alpha hydrolases-like"/>
    <property type="match status" value="1"/>
</dbReference>
<dbReference type="PRINTS" id="PR01438">
    <property type="entry name" value="UNVRSLSTRESS"/>
</dbReference>
<keyword evidence="3" id="KW-1185">Reference proteome</keyword>
<name>A0AA38GU30_TAXCH</name>
<dbReference type="EMBL" id="JAHRHJ020000001">
    <property type="protein sequence ID" value="KAH9329037.1"/>
    <property type="molecule type" value="Genomic_DNA"/>
</dbReference>
<comment type="caution">
    <text evidence="2">The sequence shown here is derived from an EMBL/GenBank/DDBJ whole genome shotgun (WGS) entry which is preliminary data.</text>
</comment>
<evidence type="ECO:0000313" key="3">
    <source>
        <dbReference type="Proteomes" id="UP000824469"/>
    </source>
</evidence>
<evidence type="ECO:0000313" key="2">
    <source>
        <dbReference type="EMBL" id="KAH9329037.1"/>
    </source>
</evidence>
<dbReference type="Pfam" id="PF00582">
    <property type="entry name" value="Usp"/>
    <property type="match status" value="1"/>
</dbReference>
<evidence type="ECO:0000259" key="1">
    <source>
        <dbReference type="Pfam" id="PF00582"/>
    </source>
</evidence>
<dbReference type="AlphaFoldDB" id="A0AA38GU30"/>
<feature type="non-terminal residue" evidence="2">
    <location>
        <position position="1"/>
    </location>
</feature>
<feature type="domain" description="UspA" evidence="1">
    <location>
        <begin position="1"/>
        <end position="141"/>
    </location>
</feature>
<accession>A0AA38GU30</accession>
<dbReference type="PANTHER" id="PTHR31964:SF113">
    <property type="entry name" value="USPA DOMAIN-CONTAINING PROTEIN"/>
    <property type="match status" value="1"/>
</dbReference>